<dbReference type="AlphaFoldDB" id="A0A9P6JK89"/>
<dbReference type="Proteomes" id="UP000807306">
    <property type="component" value="Unassembled WGS sequence"/>
</dbReference>
<feature type="chain" id="PRO_5040508018" description="Glycopeptide" evidence="1">
    <location>
        <begin position="21"/>
        <end position="147"/>
    </location>
</feature>
<feature type="signal peptide" evidence="1">
    <location>
        <begin position="1"/>
        <end position="20"/>
    </location>
</feature>
<evidence type="ECO:0000313" key="2">
    <source>
        <dbReference type="EMBL" id="KAF9523728.1"/>
    </source>
</evidence>
<accession>A0A9P6JK89</accession>
<reference evidence="2" key="1">
    <citation type="submission" date="2020-11" db="EMBL/GenBank/DDBJ databases">
        <authorList>
            <consortium name="DOE Joint Genome Institute"/>
            <person name="Ahrendt S."/>
            <person name="Riley R."/>
            <person name="Andreopoulos W."/>
            <person name="Labutti K."/>
            <person name="Pangilinan J."/>
            <person name="Ruiz-Duenas F.J."/>
            <person name="Barrasa J.M."/>
            <person name="Sanchez-Garcia M."/>
            <person name="Camarero S."/>
            <person name="Miyauchi S."/>
            <person name="Serrano A."/>
            <person name="Linde D."/>
            <person name="Babiker R."/>
            <person name="Drula E."/>
            <person name="Ayuso-Fernandez I."/>
            <person name="Pacheco R."/>
            <person name="Padilla G."/>
            <person name="Ferreira P."/>
            <person name="Barriuso J."/>
            <person name="Kellner H."/>
            <person name="Castanera R."/>
            <person name="Alfaro M."/>
            <person name="Ramirez L."/>
            <person name="Pisabarro A.G."/>
            <person name="Kuo A."/>
            <person name="Tritt A."/>
            <person name="Lipzen A."/>
            <person name="He G."/>
            <person name="Yan M."/>
            <person name="Ng V."/>
            <person name="Cullen D."/>
            <person name="Martin F."/>
            <person name="Rosso M.-N."/>
            <person name="Henrissat B."/>
            <person name="Hibbett D."/>
            <person name="Martinez A.T."/>
            <person name="Grigoriev I.V."/>
        </authorList>
    </citation>
    <scope>NUCLEOTIDE SEQUENCE</scope>
    <source>
        <strain evidence="2">CBS 506.95</strain>
    </source>
</reference>
<dbReference type="OrthoDB" id="3342934at2759"/>
<sequence>MSIFATLIFAFVVATIGVQAEQHVIHFDNKCGRGTPTLIQGSNVLSTGSDYIINGPILGATAYLQTGRCGFNGENCTAININLANTGSSTQFDVTPPHTSFIAVHFEYTNGCDGKGDTCSSTTCQSGNPPPVTCDASNVNLAISFCI</sequence>
<evidence type="ECO:0000313" key="3">
    <source>
        <dbReference type="Proteomes" id="UP000807306"/>
    </source>
</evidence>
<keyword evidence="3" id="KW-1185">Reference proteome</keyword>
<dbReference type="EMBL" id="MU157911">
    <property type="protein sequence ID" value="KAF9523728.1"/>
    <property type="molecule type" value="Genomic_DNA"/>
</dbReference>
<organism evidence="2 3">
    <name type="scientific">Crepidotus variabilis</name>
    <dbReference type="NCBI Taxonomy" id="179855"/>
    <lineage>
        <taxon>Eukaryota</taxon>
        <taxon>Fungi</taxon>
        <taxon>Dikarya</taxon>
        <taxon>Basidiomycota</taxon>
        <taxon>Agaricomycotina</taxon>
        <taxon>Agaricomycetes</taxon>
        <taxon>Agaricomycetidae</taxon>
        <taxon>Agaricales</taxon>
        <taxon>Agaricineae</taxon>
        <taxon>Crepidotaceae</taxon>
        <taxon>Crepidotus</taxon>
    </lineage>
</organism>
<evidence type="ECO:0000256" key="1">
    <source>
        <dbReference type="SAM" id="SignalP"/>
    </source>
</evidence>
<keyword evidence="1" id="KW-0732">Signal</keyword>
<name>A0A9P6JK89_9AGAR</name>
<evidence type="ECO:0008006" key="4">
    <source>
        <dbReference type="Google" id="ProtNLM"/>
    </source>
</evidence>
<protein>
    <recommendedName>
        <fullName evidence="4">Glycopeptide</fullName>
    </recommendedName>
</protein>
<comment type="caution">
    <text evidence="2">The sequence shown here is derived from an EMBL/GenBank/DDBJ whole genome shotgun (WGS) entry which is preliminary data.</text>
</comment>
<gene>
    <name evidence="2" type="ORF">CPB83DRAFT_798900</name>
</gene>
<proteinExistence type="predicted"/>